<evidence type="ECO:0000313" key="3">
    <source>
        <dbReference type="EnsemblPlants" id="OB10G13670.1"/>
    </source>
</evidence>
<reference evidence="3" key="2">
    <citation type="submission" date="2013-04" db="UniProtKB">
        <authorList>
            <consortium name="EnsemblPlants"/>
        </authorList>
    </citation>
    <scope>IDENTIFICATION</scope>
</reference>
<dbReference type="GO" id="GO:0003676">
    <property type="term" value="F:nucleic acid binding"/>
    <property type="evidence" value="ECO:0007669"/>
    <property type="project" value="InterPro"/>
</dbReference>
<dbReference type="Proteomes" id="UP000006038">
    <property type="component" value="Chromosome 10"/>
</dbReference>
<dbReference type="InterPro" id="IPR001878">
    <property type="entry name" value="Znf_CCHC"/>
</dbReference>
<dbReference type="GO" id="GO:0008270">
    <property type="term" value="F:zinc ion binding"/>
    <property type="evidence" value="ECO:0007669"/>
    <property type="project" value="UniProtKB-KW"/>
</dbReference>
<accession>J3N1G9</accession>
<evidence type="ECO:0000256" key="1">
    <source>
        <dbReference type="PROSITE-ProRule" id="PRU00047"/>
    </source>
</evidence>
<keyword evidence="1" id="KW-0862">Zinc</keyword>
<dbReference type="EnsemblPlants" id="OB10G13670.1">
    <property type="protein sequence ID" value="OB10G13670.1"/>
    <property type="gene ID" value="OB10G13670"/>
</dbReference>
<evidence type="ECO:0000259" key="2">
    <source>
        <dbReference type="PROSITE" id="PS50158"/>
    </source>
</evidence>
<dbReference type="PROSITE" id="PS50158">
    <property type="entry name" value="ZF_CCHC"/>
    <property type="match status" value="1"/>
</dbReference>
<reference evidence="3" key="1">
    <citation type="journal article" date="2013" name="Nat. Commun.">
        <title>Whole-genome sequencing of Oryza brachyantha reveals mechanisms underlying Oryza genome evolution.</title>
        <authorList>
            <person name="Chen J."/>
            <person name="Huang Q."/>
            <person name="Gao D."/>
            <person name="Wang J."/>
            <person name="Lang Y."/>
            <person name="Liu T."/>
            <person name="Li B."/>
            <person name="Bai Z."/>
            <person name="Luis Goicoechea J."/>
            <person name="Liang C."/>
            <person name="Chen C."/>
            <person name="Zhang W."/>
            <person name="Sun S."/>
            <person name="Liao Y."/>
            <person name="Zhang X."/>
            <person name="Yang L."/>
            <person name="Song C."/>
            <person name="Wang M."/>
            <person name="Shi J."/>
            <person name="Liu G."/>
            <person name="Liu J."/>
            <person name="Zhou H."/>
            <person name="Zhou W."/>
            <person name="Yu Q."/>
            <person name="An N."/>
            <person name="Chen Y."/>
            <person name="Cai Q."/>
            <person name="Wang B."/>
            <person name="Liu B."/>
            <person name="Min J."/>
            <person name="Huang Y."/>
            <person name="Wu H."/>
            <person name="Li Z."/>
            <person name="Zhang Y."/>
            <person name="Yin Y."/>
            <person name="Song W."/>
            <person name="Jiang J."/>
            <person name="Jackson S.A."/>
            <person name="Wing R.A."/>
            <person name="Wang J."/>
            <person name="Chen M."/>
        </authorList>
    </citation>
    <scope>NUCLEOTIDE SEQUENCE [LARGE SCALE GENOMIC DNA]</scope>
    <source>
        <strain evidence="3">cv. IRGC 101232</strain>
    </source>
</reference>
<organism evidence="3">
    <name type="scientific">Oryza brachyantha</name>
    <name type="common">malo sina</name>
    <dbReference type="NCBI Taxonomy" id="4533"/>
    <lineage>
        <taxon>Eukaryota</taxon>
        <taxon>Viridiplantae</taxon>
        <taxon>Streptophyta</taxon>
        <taxon>Embryophyta</taxon>
        <taxon>Tracheophyta</taxon>
        <taxon>Spermatophyta</taxon>
        <taxon>Magnoliopsida</taxon>
        <taxon>Liliopsida</taxon>
        <taxon>Poales</taxon>
        <taxon>Poaceae</taxon>
        <taxon>BOP clade</taxon>
        <taxon>Oryzoideae</taxon>
        <taxon>Oryzeae</taxon>
        <taxon>Oryzinae</taxon>
        <taxon>Oryza</taxon>
    </lineage>
</organism>
<feature type="domain" description="CCHC-type" evidence="2">
    <location>
        <begin position="77"/>
        <end position="92"/>
    </location>
</feature>
<dbReference type="InterPro" id="IPR036875">
    <property type="entry name" value="Znf_CCHC_sf"/>
</dbReference>
<protein>
    <recommendedName>
        <fullName evidence="2">CCHC-type domain-containing protein</fullName>
    </recommendedName>
</protein>
<sequence length="118" mass="13388">MAMRVLSMMRTLSLTTNQHEWHDFVTAFAVIVMFTYLDWKILMHIEFLRPIELGKLLVSAKSSSLIASMGLTIATECHRCLRIGHMQRNCPSQCAYIATDDGSYITVSAVEEEDLDDT</sequence>
<keyword evidence="4" id="KW-1185">Reference proteome</keyword>
<evidence type="ECO:0000313" key="4">
    <source>
        <dbReference type="Proteomes" id="UP000006038"/>
    </source>
</evidence>
<keyword evidence="1" id="KW-0479">Metal-binding</keyword>
<keyword evidence="1" id="KW-0863">Zinc-finger</keyword>
<dbReference type="SUPFAM" id="SSF57756">
    <property type="entry name" value="Retrovirus zinc finger-like domains"/>
    <property type="match status" value="1"/>
</dbReference>
<proteinExistence type="predicted"/>
<dbReference type="AlphaFoldDB" id="J3N1G9"/>
<dbReference type="HOGENOM" id="CLU_2076697_0_0_1"/>
<dbReference type="Gramene" id="OB10G13670.1">
    <property type="protein sequence ID" value="OB10G13670.1"/>
    <property type="gene ID" value="OB10G13670"/>
</dbReference>
<name>J3N1G9_ORYBR</name>